<keyword evidence="4" id="KW-0902">Two-component regulatory system</keyword>
<dbReference type="InterPro" id="IPR004358">
    <property type="entry name" value="Sig_transdc_His_kin-like_C"/>
</dbReference>
<evidence type="ECO:0000259" key="8">
    <source>
        <dbReference type="PROSITE" id="PS50109"/>
    </source>
</evidence>
<keyword evidence="7" id="KW-1133">Transmembrane helix</keyword>
<keyword evidence="7" id="KW-0812">Transmembrane</keyword>
<evidence type="ECO:0000313" key="10">
    <source>
        <dbReference type="EMBL" id="MFC6380183.1"/>
    </source>
</evidence>
<keyword evidence="6" id="KW-0175">Coiled coil</keyword>
<dbReference type="EMBL" id="JBHSTZ010000005">
    <property type="protein sequence ID" value="MFC6380183.1"/>
    <property type="molecule type" value="Genomic_DNA"/>
</dbReference>
<accession>A0ABW1W657</accession>
<dbReference type="PANTHER" id="PTHR45339:SF1">
    <property type="entry name" value="HYBRID SIGNAL TRANSDUCTION HISTIDINE KINASE J"/>
    <property type="match status" value="1"/>
</dbReference>
<dbReference type="SMART" id="SM00448">
    <property type="entry name" value="REC"/>
    <property type="match status" value="1"/>
</dbReference>
<evidence type="ECO:0000256" key="7">
    <source>
        <dbReference type="SAM" id="Phobius"/>
    </source>
</evidence>
<dbReference type="Proteomes" id="UP001596264">
    <property type="component" value="Unassembled WGS sequence"/>
</dbReference>
<dbReference type="PRINTS" id="PR00344">
    <property type="entry name" value="BCTRLSENSOR"/>
</dbReference>
<evidence type="ECO:0000256" key="5">
    <source>
        <dbReference type="PROSITE-ProRule" id="PRU00169"/>
    </source>
</evidence>
<evidence type="ECO:0000313" key="11">
    <source>
        <dbReference type="Proteomes" id="UP001596264"/>
    </source>
</evidence>
<dbReference type="Pfam" id="PF02518">
    <property type="entry name" value="HATPase_c"/>
    <property type="match status" value="1"/>
</dbReference>
<feature type="modified residue" description="4-aspartylphosphate" evidence="5">
    <location>
        <position position="911"/>
    </location>
</feature>
<keyword evidence="7" id="KW-0472">Membrane</keyword>
<dbReference type="InterPro" id="IPR001789">
    <property type="entry name" value="Sig_transdc_resp-reg_receiver"/>
</dbReference>
<keyword evidence="3 5" id="KW-0597">Phosphoprotein</keyword>
<dbReference type="EC" id="2.7.13.3" evidence="2"/>
<dbReference type="Gene3D" id="3.40.50.2300">
    <property type="match status" value="1"/>
</dbReference>
<dbReference type="CDD" id="cd17546">
    <property type="entry name" value="REC_hyHK_CKI1_RcsC-like"/>
    <property type="match status" value="1"/>
</dbReference>
<comment type="caution">
    <text evidence="10">The sequence shown here is derived from an EMBL/GenBank/DDBJ whole genome shotgun (WGS) entry which is preliminary data.</text>
</comment>
<dbReference type="RefSeq" id="WP_201561628.1">
    <property type="nucleotide sequence ID" value="NZ_CAJGZK010000003.1"/>
</dbReference>
<feature type="coiled-coil region" evidence="6">
    <location>
        <begin position="350"/>
        <end position="380"/>
    </location>
</feature>
<feature type="transmembrane region" description="Helical" evidence="7">
    <location>
        <begin position="12"/>
        <end position="30"/>
    </location>
</feature>
<dbReference type="Gene3D" id="3.30.565.10">
    <property type="entry name" value="Histidine kinase-like ATPase, C-terminal domain"/>
    <property type="match status" value="1"/>
</dbReference>
<dbReference type="SUPFAM" id="SSF47384">
    <property type="entry name" value="Homodimeric domain of signal transducing histidine kinase"/>
    <property type="match status" value="1"/>
</dbReference>
<dbReference type="PROSITE" id="PS50109">
    <property type="entry name" value="HIS_KIN"/>
    <property type="match status" value="1"/>
</dbReference>
<dbReference type="PANTHER" id="PTHR45339">
    <property type="entry name" value="HYBRID SIGNAL TRANSDUCTION HISTIDINE KINASE J"/>
    <property type="match status" value="1"/>
</dbReference>
<dbReference type="InterPro" id="IPR005467">
    <property type="entry name" value="His_kinase_dom"/>
</dbReference>
<feature type="domain" description="Histidine kinase" evidence="8">
    <location>
        <begin position="380"/>
        <end position="648"/>
    </location>
</feature>
<feature type="domain" description="Response regulatory" evidence="9">
    <location>
        <begin position="860"/>
        <end position="976"/>
    </location>
</feature>
<dbReference type="InterPro" id="IPR036890">
    <property type="entry name" value="HATPase_C_sf"/>
</dbReference>
<keyword evidence="11" id="KW-1185">Reference proteome</keyword>
<comment type="catalytic activity">
    <reaction evidence="1">
        <text>ATP + protein L-histidine = ADP + protein N-phospho-L-histidine.</text>
        <dbReference type="EC" id="2.7.13.3"/>
    </reaction>
</comment>
<name>A0ABW1W657_9GAMM</name>
<evidence type="ECO:0000256" key="3">
    <source>
        <dbReference type="ARBA" id="ARBA00022553"/>
    </source>
</evidence>
<organism evidence="10 11">
    <name type="scientific">Psychrobacter glacincola</name>
    <dbReference type="NCBI Taxonomy" id="56810"/>
    <lineage>
        <taxon>Bacteria</taxon>
        <taxon>Pseudomonadati</taxon>
        <taxon>Pseudomonadota</taxon>
        <taxon>Gammaproteobacteria</taxon>
        <taxon>Moraxellales</taxon>
        <taxon>Moraxellaceae</taxon>
        <taxon>Psychrobacter</taxon>
    </lineage>
</organism>
<dbReference type="SUPFAM" id="SSF55785">
    <property type="entry name" value="PYP-like sensor domain (PAS domain)"/>
    <property type="match status" value="1"/>
</dbReference>
<dbReference type="Pfam" id="PF00072">
    <property type="entry name" value="Response_reg"/>
    <property type="match status" value="1"/>
</dbReference>
<evidence type="ECO:0000256" key="1">
    <source>
        <dbReference type="ARBA" id="ARBA00000085"/>
    </source>
</evidence>
<dbReference type="PROSITE" id="PS50110">
    <property type="entry name" value="RESPONSE_REGULATORY"/>
    <property type="match status" value="1"/>
</dbReference>
<protein>
    <recommendedName>
        <fullName evidence="2">histidine kinase</fullName>
        <ecNumber evidence="2">2.7.13.3</ecNumber>
    </recommendedName>
</protein>
<dbReference type="InterPro" id="IPR011006">
    <property type="entry name" value="CheY-like_superfamily"/>
</dbReference>
<evidence type="ECO:0000259" key="9">
    <source>
        <dbReference type="PROSITE" id="PS50110"/>
    </source>
</evidence>
<dbReference type="InterPro" id="IPR003594">
    <property type="entry name" value="HATPase_dom"/>
</dbReference>
<proteinExistence type="predicted"/>
<dbReference type="InterPro" id="IPR036097">
    <property type="entry name" value="HisK_dim/P_sf"/>
</dbReference>
<dbReference type="SUPFAM" id="SSF52172">
    <property type="entry name" value="CheY-like"/>
    <property type="match status" value="1"/>
</dbReference>
<evidence type="ECO:0000256" key="2">
    <source>
        <dbReference type="ARBA" id="ARBA00012438"/>
    </source>
</evidence>
<dbReference type="InterPro" id="IPR035965">
    <property type="entry name" value="PAS-like_dom_sf"/>
</dbReference>
<sequence>MPQFQSLQRLLAFYTLTLLAMLSLYYFIMFHEMKNDSKQHSVEIFHTLQYQISELSNPINPAVKKIVEKPFLAGISYQLIFMMPSGQTYIYNHTEADERAFNGIMFPSIETSLLSNRNTHSTYTLSTDKLVGTIELKSGHKFYTMLRHKPLDINWVSYRYWLPLMTAIMFFTLALLYTLKRRANWEQLLLYTDNLSSHAKEAYTPPPFVSKKSTAEFLHLGHALSRIHYQLHNNHRHITTLKHRLERLVDHAPLPMLMIMRQGQISFFNQRFEQVFSTAFQNDSNYQLTDFVFAEDESTQLLLQHLVNLRVTRTLTVYGLANKKAYQLHVTPWFGEHGQVHGFTVLLNSINDLVSQNTQLQQQNIEIQRQLDEFNALKSTMGHDLRLPLEAMIDTLEPIDTSVLTVKENQIVNTLIETSHSMLIMLNEMLDIGEIEVRKTRLSIETVDIYKTGQQVSHLVTKDARQHGLELLYFFAADCPRLIDTDHRRLQIILRNLLDNAIRYTSSGYVALTIEALSAEQLSAENTILVNASVSGATNDLVADNTNKEANHTHDWVLFSIQDNGIGLETTQRDKLHTYFKEMAQLENTQADQSSYSQKTSQIHTQITQADVGLTTAYSFAKLLGGFIELHSTPDVGSTFDLYLPCQNPNYQPIYHLNQQLTRLHLIAIINQPLTAEHLKRLCDHLAITLTIFTSTDSVTLQHLSDELMQNQQTLAPILLLDYDYYESITLALSNQSEIKDDKSTDANMIEEQIKEEYLQDKVLSNIDRQYALDHLLANASLPKILLSMKSERSIAAMLLDKCDGFLTKPLDANLLLSELLRLTLPTRQTLIPEAEVKHNDSDIATANSMVHETETISPLILVVEDSPTNQKIACKMLAKLGYRSVVAEDGQQALDVLQANRQEIDLILMDCRMPVMDGLQATQFIRAQGDDIPIVALTANNTEEDRSACLEVGMDEFLAKPINKDKLQEVLASFIKT</sequence>
<evidence type="ECO:0000256" key="6">
    <source>
        <dbReference type="SAM" id="Coils"/>
    </source>
</evidence>
<evidence type="ECO:0000256" key="4">
    <source>
        <dbReference type="ARBA" id="ARBA00023012"/>
    </source>
</evidence>
<gene>
    <name evidence="10" type="ORF">ACFP58_01650</name>
</gene>
<dbReference type="Gene3D" id="3.30.450.20">
    <property type="entry name" value="PAS domain"/>
    <property type="match status" value="1"/>
</dbReference>
<dbReference type="SUPFAM" id="SSF55874">
    <property type="entry name" value="ATPase domain of HSP90 chaperone/DNA topoisomerase II/histidine kinase"/>
    <property type="match status" value="1"/>
</dbReference>
<dbReference type="SMART" id="SM00387">
    <property type="entry name" value="HATPase_c"/>
    <property type="match status" value="1"/>
</dbReference>
<reference evidence="11" key="1">
    <citation type="journal article" date="2019" name="Int. J. Syst. Evol. Microbiol.">
        <title>The Global Catalogue of Microorganisms (GCM) 10K type strain sequencing project: providing services to taxonomists for standard genome sequencing and annotation.</title>
        <authorList>
            <consortium name="The Broad Institute Genomics Platform"/>
            <consortium name="The Broad Institute Genome Sequencing Center for Infectious Disease"/>
            <person name="Wu L."/>
            <person name="Ma J."/>
        </authorList>
    </citation>
    <scope>NUCLEOTIDE SEQUENCE [LARGE SCALE GENOMIC DNA]</scope>
    <source>
        <strain evidence="11">CCM 2050</strain>
    </source>
</reference>
<feature type="transmembrane region" description="Helical" evidence="7">
    <location>
        <begin position="160"/>
        <end position="179"/>
    </location>
</feature>
<dbReference type="Gene3D" id="1.10.287.130">
    <property type="match status" value="1"/>
</dbReference>